<sequence length="1437" mass="148183">MAHQSSSSGAVRLLLRAPPHLPFIQGWPGITAAERRAAATVQGTVEVRLGHQAVKAKWVRVEVRKHESVPAGLLPGKASSQSTWTHVGKVHVLWKAGEGKEYDQLGTADFRFVIPLPQDLAPTVDLGKGLSVRYELVASVCYKGKGGLFKKDSSSIATIGEPLRIVKHELASAWPAYNQPEQRRVTSADNTVSFIVDRSNKAFGPSDRVVVGAVVQSMSPQALRFKGFDLALLEVVTVFPPPEVPGKKKPKVPPQPTIKRTVVASSRANVGGILSRGQEIRANLDLVVPTDRQLLTVTHAKEFAVAYELAIEALFDGSPGKISMGGSMGGFDCTIGTFSKSSAQQAIRDIGYVEGLCPRPPPGQQAQPPMGVPGAPPPMGHQQNPSMSGQGQGQLFPPRQTSSPSNGRLGVTQSVYGRPLSMVPQGSPPSNEPELPSFTQNSPPNAGFTPRDHNRRSSSGTTATTTTITTDHGPPLSDRNVATLPNNFRASVGFPTPSPHLNGQRTPEPDKRTSVDDIAVDSLRARAVPGRSAQSDIGHKSTFSMATNTTFGGWHPSVYDRIVDEEEPSSQPPSPTATASSATGPTMSSARQSPVPPRQPAWPVVPATSQRLTASASSHSVRGDEPPGYAPPAPLALSTAGRPGMLIPINRDTPPLSAVGTGPSFSRGTPPVAMSPVTSSPSRSQLGHGPYPSATQEKDMARLKYEEATRRVASNGSASNGPDTAPAASDIVHGAGYVAAGSAAAVAAGSVAAVAAAALGRSAFRDSYVSNGSHNSGNSAGVSTTAPAAAAPVPASIPNEDPIPYDDLFGAAGSSSAPAAGASSGAPPPASEPFRTAAQEKDDMRKRYENAQTAVARTAGAETPPPGIMSPVMTASPGRADSPPPAASGSSNNNFSPTRSASTVPAAYMTAAQEKDLMRRRFEEAQNAVARSQDSPSGSPEMLSGSQLATAPPVGLGIASGSSPAPPPVTSTPAPAPAAYMSAAEEKDLMRRRFEEAQNRVNRGTSPTGEGSASAAPAPIPVYIASTPTSPSTAATSSKQQSPATYKSAAEEKEEMKLRYERATMGVARAAGESPSGPSDMGMSPAPAPIGPLVPVSNAPVPTEAPIPYDELFGSAGAAGSSSAGPSVPVAAASSPAPYMSAAEEKDMMRRRFEDAQNRVNRVASGQSPTSSNVSPSSATGTVASALRHQTIGPRDEDPIPYDQAVGPSSSGSSSRPPVAAPVVPAAYRSAAEEKEEMRLRYERATMGVARATGATSPPPFASSSPGLMHSSPDSSTYGHSAINRSASERATSPPPPPPADAGGSSRAPPYAAGGGYMSAEAEKDAMRRRYERATGAVASPASVDGHHHNHHGFGSVSGVPKPMRSATASTASTNNISPSSSSSSPFAPRDPRGGPPAVVGAGHKGKARAMTALAPLPDGPPPPLAPRPPREYIERI</sequence>
<feature type="compositionally biased region" description="Basic and acidic residues" evidence="1">
    <location>
        <begin position="984"/>
        <end position="998"/>
    </location>
</feature>
<dbReference type="RefSeq" id="XP_028480029.1">
    <property type="nucleotide sequence ID" value="XM_028616172.1"/>
</dbReference>
<dbReference type="OrthoDB" id="4001642at2759"/>
<feature type="compositionally biased region" description="Low complexity" evidence="1">
    <location>
        <begin position="810"/>
        <end position="825"/>
    </location>
</feature>
<reference evidence="2 3" key="1">
    <citation type="submission" date="2018-11" db="EMBL/GenBank/DDBJ databases">
        <title>Genome sequence of Apiotrichum porosum DSM 27194.</title>
        <authorList>
            <person name="Aliyu H."/>
            <person name="Gorte O."/>
            <person name="Ochsenreither K."/>
        </authorList>
    </citation>
    <scope>NUCLEOTIDE SEQUENCE [LARGE SCALE GENOMIC DNA]</scope>
    <source>
        <strain evidence="2 3">DSM 27194</strain>
    </source>
</reference>
<feature type="compositionally biased region" description="Basic and acidic residues" evidence="1">
    <location>
        <begin position="838"/>
        <end position="849"/>
    </location>
</feature>
<dbReference type="GeneID" id="39584881"/>
<accession>A0A427Y9J0</accession>
<name>A0A427Y9J0_9TREE</name>
<dbReference type="InterPro" id="IPR053060">
    <property type="entry name" value="Cytokinesis_Signaling_Reg"/>
</dbReference>
<feature type="compositionally biased region" description="Low complexity" evidence="1">
    <location>
        <begin position="1301"/>
        <end position="1310"/>
    </location>
</feature>
<feature type="compositionally biased region" description="Low complexity" evidence="1">
    <location>
        <begin position="1074"/>
        <end position="1085"/>
    </location>
</feature>
<evidence type="ECO:0000256" key="1">
    <source>
        <dbReference type="SAM" id="MobiDB-lite"/>
    </source>
</evidence>
<feature type="compositionally biased region" description="Basic and acidic residues" evidence="1">
    <location>
        <begin position="696"/>
        <end position="710"/>
    </location>
</feature>
<feature type="region of interest" description="Disordered" evidence="1">
    <location>
        <begin position="561"/>
        <end position="727"/>
    </location>
</feature>
<proteinExistence type="predicted"/>
<feature type="compositionally biased region" description="Polar residues" evidence="1">
    <location>
        <begin position="607"/>
        <end position="620"/>
    </location>
</feature>
<feature type="compositionally biased region" description="Low complexity" evidence="1">
    <location>
        <begin position="1205"/>
        <end position="1221"/>
    </location>
</feature>
<gene>
    <name evidence="2" type="ORF">EHS24_000338</name>
</gene>
<feature type="compositionally biased region" description="Basic and acidic residues" evidence="1">
    <location>
        <begin position="1321"/>
        <end position="1333"/>
    </location>
</feature>
<feature type="compositionally biased region" description="Polar residues" evidence="1">
    <location>
        <begin position="929"/>
        <end position="949"/>
    </location>
</feature>
<feature type="compositionally biased region" description="Pro residues" evidence="1">
    <location>
        <begin position="370"/>
        <end position="379"/>
    </location>
</feature>
<dbReference type="Proteomes" id="UP000279236">
    <property type="component" value="Unassembled WGS sequence"/>
</dbReference>
<feature type="compositionally biased region" description="Low complexity" evidence="1">
    <location>
        <begin position="1366"/>
        <end position="1388"/>
    </location>
</feature>
<dbReference type="GO" id="GO:0000917">
    <property type="term" value="P:division septum assembly"/>
    <property type="evidence" value="ECO:0007669"/>
    <property type="project" value="TreeGrafter"/>
</dbReference>
<dbReference type="InterPro" id="IPR014752">
    <property type="entry name" value="Arrestin-like_C"/>
</dbReference>
<feature type="compositionally biased region" description="Pro residues" evidence="1">
    <location>
        <begin position="964"/>
        <end position="976"/>
    </location>
</feature>
<feature type="compositionally biased region" description="Low complexity" evidence="1">
    <location>
        <begin position="1165"/>
        <end position="1178"/>
    </location>
</feature>
<feature type="region of interest" description="Disordered" evidence="1">
    <location>
        <begin position="1249"/>
        <end position="1437"/>
    </location>
</feature>
<feature type="compositionally biased region" description="Polar residues" evidence="1">
    <location>
        <begin position="676"/>
        <end position="685"/>
    </location>
</feature>
<feature type="compositionally biased region" description="Polar residues" evidence="1">
    <location>
        <begin position="399"/>
        <end position="415"/>
    </location>
</feature>
<feature type="compositionally biased region" description="Low complexity" evidence="1">
    <location>
        <begin position="1252"/>
        <end position="1267"/>
    </location>
</feature>
<keyword evidence="3" id="KW-1185">Reference proteome</keyword>
<feature type="region of interest" description="Disordered" evidence="1">
    <location>
        <begin position="1110"/>
        <end position="1221"/>
    </location>
</feature>
<dbReference type="PANTHER" id="PTHR36419:SF1">
    <property type="entry name" value="RHO1 GEF LOCALIZING PROTEIN 1"/>
    <property type="match status" value="1"/>
</dbReference>
<feature type="region of interest" description="Disordered" evidence="1">
    <location>
        <begin position="924"/>
        <end position="1054"/>
    </location>
</feature>
<feature type="compositionally biased region" description="Low complexity" evidence="1">
    <location>
        <begin position="576"/>
        <end position="590"/>
    </location>
</feature>
<feature type="compositionally biased region" description="Low complexity" evidence="1">
    <location>
        <begin position="461"/>
        <end position="470"/>
    </location>
</feature>
<dbReference type="Gene3D" id="2.60.40.640">
    <property type="match status" value="1"/>
</dbReference>
<organism evidence="2 3">
    <name type="scientific">Apiotrichum porosum</name>
    <dbReference type="NCBI Taxonomy" id="105984"/>
    <lineage>
        <taxon>Eukaryota</taxon>
        <taxon>Fungi</taxon>
        <taxon>Dikarya</taxon>
        <taxon>Basidiomycota</taxon>
        <taxon>Agaricomycotina</taxon>
        <taxon>Tremellomycetes</taxon>
        <taxon>Trichosporonales</taxon>
        <taxon>Trichosporonaceae</taxon>
        <taxon>Apiotrichum</taxon>
    </lineage>
</organism>
<comment type="caution">
    <text evidence="2">The sequence shown here is derived from an EMBL/GenBank/DDBJ whole genome shotgun (WGS) entry which is preliminary data.</text>
</comment>
<dbReference type="PANTHER" id="PTHR36419">
    <property type="entry name" value="ARRESTIN FAMILY PROTEIN 1"/>
    <property type="match status" value="1"/>
</dbReference>
<feature type="compositionally biased region" description="Pro residues" evidence="1">
    <location>
        <begin position="1418"/>
        <end position="1428"/>
    </location>
</feature>
<feature type="compositionally biased region" description="Polar residues" evidence="1">
    <location>
        <begin position="712"/>
        <end position="722"/>
    </location>
</feature>
<dbReference type="GO" id="GO:0000935">
    <property type="term" value="C:division septum"/>
    <property type="evidence" value="ECO:0007669"/>
    <property type="project" value="TreeGrafter"/>
</dbReference>
<evidence type="ECO:0000313" key="3">
    <source>
        <dbReference type="Proteomes" id="UP000279236"/>
    </source>
</evidence>
<feature type="compositionally biased region" description="Low complexity" evidence="1">
    <location>
        <begin position="1114"/>
        <end position="1142"/>
    </location>
</feature>
<evidence type="ECO:0008006" key="4">
    <source>
        <dbReference type="Google" id="ProtNLM"/>
    </source>
</evidence>
<evidence type="ECO:0000313" key="2">
    <source>
        <dbReference type="EMBL" id="RSH87821.1"/>
    </source>
</evidence>
<feature type="region of interest" description="Disordered" evidence="1">
    <location>
        <begin position="1069"/>
        <end position="1089"/>
    </location>
</feature>
<feature type="compositionally biased region" description="Basic and acidic residues" evidence="1">
    <location>
        <begin position="1143"/>
        <end position="1157"/>
    </location>
</feature>
<dbReference type="EMBL" id="RSCE01000001">
    <property type="protein sequence ID" value="RSH87821.1"/>
    <property type="molecule type" value="Genomic_DNA"/>
</dbReference>
<feature type="region of interest" description="Disordered" evidence="1">
    <location>
        <begin position="354"/>
        <end position="516"/>
    </location>
</feature>
<feature type="compositionally biased region" description="Low complexity" evidence="1">
    <location>
        <begin position="1025"/>
        <end position="1045"/>
    </location>
</feature>
<feature type="compositionally biased region" description="Polar residues" evidence="1">
    <location>
        <begin position="999"/>
        <end position="1011"/>
    </location>
</feature>
<feature type="compositionally biased region" description="Low complexity" evidence="1">
    <location>
        <begin position="875"/>
        <end position="897"/>
    </location>
</feature>
<feature type="region of interest" description="Disordered" evidence="1">
    <location>
        <begin position="792"/>
        <end position="905"/>
    </location>
</feature>
<protein>
    <recommendedName>
        <fullName evidence="4">Arrestin C-terminal-like domain-containing protein</fullName>
    </recommendedName>
</protein>